<dbReference type="CDD" id="cd16962">
    <property type="entry name" value="RuvC"/>
    <property type="match status" value="1"/>
</dbReference>
<dbReference type="FunFam" id="3.30.420.10:FF:000002">
    <property type="entry name" value="Crossover junction endodeoxyribonuclease RuvC"/>
    <property type="match status" value="1"/>
</dbReference>
<dbReference type="OrthoDB" id="9805499at2"/>
<dbReference type="Gene3D" id="3.30.420.10">
    <property type="entry name" value="Ribonuclease H-like superfamily/Ribonuclease H"/>
    <property type="match status" value="1"/>
</dbReference>
<dbReference type="RefSeq" id="WP_052604732.1">
    <property type="nucleotide sequence ID" value="NZ_JXYS01000025.1"/>
</dbReference>
<dbReference type="PRINTS" id="PR00696">
    <property type="entry name" value="RSOLVASERUVC"/>
</dbReference>
<dbReference type="Pfam" id="PF02075">
    <property type="entry name" value="RuvC"/>
    <property type="match status" value="1"/>
</dbReference>
<keyword evidence="10 13" id="KW-0233">DNA recombination</keyword>
<dbReference type="EMBL" id="JXYS01000025">
    <property type="protein sequence ID" value="KJF18072.1"/>
    <property type="molecule type" value="Genomic_DNA"/>
</dbReference>
<feature type="binding site" evidence="13">
    <location>
        <position position="7"/>
    </location>
    <ligand>
        <name>Mg(2+)</name>
        <dbReference type="ChEBI" id="CHEBI:18420"/>
        <label>1</label>
    </ligand>
</feature>
<evidence type="ECO:0000256" key="14">
    <source>
        <dbReference type="NCBIfam" id="TIGR00228"/>
    </source>
</evidence>
<dbReference type="AlphaFoldDB" id="A0A0D8HJZ7"/>
<dbReference type="InterPro" id="IPR012337">
    <property type="entry name" value="RNaseH-like_sf"/>
</dbReference>
<comment type="catalytic activity">
    <reaction evidence="12 13">
        <text>Endonucleolytic cleavage at a junction such as a reciprocal single-stranded crossover between two homologous DNA duplexes (Holliday junction).</text>
        <dbReference type="EC" id="3.1.21.10"/>
    </reaction>
</comment>
<dbReference type="InterPro" id="IPR002176">
    <property type="entry name" value="X-over_junc_endoDNase_RuvC"/>
</dbReference>
<feature type="binding site" evidence="13">
    <location>
        <position position="72"/>
    </location>
    <ligand>
        <name>Mg(2+)</name>
        <dbReference type="ChEBI" id="CHEBI:18420"/>
        <label>2</label>
    </ligand>
</feature>
<dbReference type="GO" id="GO:0005737">
    <property type="term" value="C:cytoplasm"/>
    <property type="evidence" value="ECO:0007669"/>
    <property type="project" value="UniProtKB-SubCell"/>
</dbReference>
<dbReference type="GO" id="GO:0000287">
    <property type="term" value="F:magnesium ion binding"/>
    <property type="evidence" value="ECO:0007669"/>
    <property type="project" value="UniProtKB-UniRule"/>
</dbReference>
<dbReference type="InterPro" id="IPR036397">
    <property type="entry name" value="RNaseH_sf"/>
</dbReference>
<protein>
    <recommendedName>
        <fullName evidence="13 14">Crossover junction endodeoxyribonuclease RuvC</fullName>
        <ecNumber evidence="13 14">3.1.21.10</ecNumber>
    </recommendedName>
    <alternativeName>
        <fullName evidence="13">Holliday junction nuclease RuvC</fullName>
    </alternativeName>
    <alternativeName>
        <fullName evidence="13">Holliday junction resolvase RuvC</fullName>
    </alternativeName>
</protein>
<proteinExistence type="inferred from homology"/>
<feature type="active site" evidence="13">
    <location>
        <position position="72"/>
    </location>
</feature>
<evidence type="ECO:0000256" key="7">
    <source>
        <dbReference type="ARBA" id="ARBA00022801"/>
    </source>
</evidence>
<evidence type="ECO:0000313" key="16">
    <source>
        <dbReference type="Proteomes" id="UP000032360"/>
    </source>
</evidence>
<dbReference type="GO" id="GO:0048476">
    <property type="term" value="C:Holliday junction resolvase complex"/>
    <property type="evidence" value="ECO:0007669"/>
    <property type="project" value="UniProtKB-UniRule"/>
</dbReference>
<keyword evidence="16" id="KW-1185">Reference proteome</keyword>
<reference evidence="15 16" key="1">
    <citation type="submission" date="2015-01" db="EMBL/GenBank/DDBJ databases">
        <title>Draft genome of the acidophilic iron oxidizer Acidithrix ferrooxidans strain Py-F3.</title>
        <authorList>
            <person name="Poehlein A."/>
            <person name="Eisen S."/>
            <person name="Schloemann M."/>
            <person name="Johnson B.D."/>
            <person name="Daniel R."/>
            <person name="Muehling M."/>
        </authorList>
    </citation>
    <scope>NUCLEOTIDE SEQUENCE [LARGE SCALE GENOMIC DNA]</scope>
    <source>
        <strain evidence="15 16">Py-F3</strain>
    </source>
</reference>
<evidence type="ECO:0000256" key="13">
    <source>
        <dbReference type="HAMAP-Rule" id="MF_00034"/>
    </source>
</evidence>
<accession>A0A0D8HJZ7</accession>
<dbReference type="EC" id="3.1.21.10" evidence="13 14"/>
<dbReference type="GO" id="GO:0006310">
    <property type="term" value="P:DNA recombination"/>
    <property type="evidence" value="ECO:0007669"/>
    <property type="project" value="UniProtKB-UniRule"/>
</dbReference>
<evidence type="ECO:0000256" key="1">
    <source>
        <dbReference type="ARBA" id="ARBA00009518"/>
    </source>
</evidence>
<dbReference type="HAMAP" id="MF_00034">
    <property type="entry name" value="RuvC"/>
    <property type="match status" value="1"/>
</dbReference>
<evidence type="ECO:0000256" key="5">
    <source>
        <dbReference type="ARBA" id="ARBA00022759"/>
    </source>
</evidence>
<dbReference type="PANTHER" id="PTHR30194:SF3">
    <property type="entry name" value="CROSSOVER JUNCTION ENDODEOXYRIBONUCLEASE RUVC"/>
    <property type="match status" value="1"/>
</dbReference>
<comment type="subcellular location">
    <subcellularLocation>
        <location evidence="13">Cytoplasm</location>
    </subcellularLocation>
</comment>
<evidence type="ECO:0000256" key="8">
    <source>
        <dbReference type="ARBA" id="ARBA00022842"/>
    </source>
</evidence>
<name>A0A0D8HJZ7_9ACTN</name>
<dbReference type="GO" id="GO:0006281">
    <property type="term" value="P:DNA repair"/>
    <property type="evidence" value="ECO:0007669"/>
    <property type="project" value="UniProtKB-UniRule"/>
</dbReference>
<keyword evidence="8 13" id="KW-0460">Magnesium</keyword>
<evidence type="ECO:0000313" key="15">
    <source>
        <dbReference type="EMBL" id="KJF18072.1"/>
    </source>
</evidence>
<organism evidence="15 16">
    <name type="scientific">Acidithrix ferrooxidans</name>
    <dbReference type="NCBI Taxonomy" id="1280514"/>
    <lineage>
        <taxon>Bacteria</taxon>
        <taxon>Bacillati</taxon>
        <taxon>Actinomycetota</taxon>
        <taxon>Acidimicrobiia</taxon>
        <taxon>Acidimicrobiales</taxon>
        <taxon>Acidimicrobiaceae</taxon>
        <taxon>Acidithrix</taxon>
    </lineage>
</organism>
<comment type="subunit">
    <text evidence="13">Homodimer which binds Holliday junction (HJ) DNA. The HJ becomes 2-fold symmetrical on binding to RuvC with unstacked arms; it has a different conformation from HJ DNA in complex with RuvA. In the full resolvosome a probable DNA-RuvA(4)-RuvB(12)-RuvC(2) complex forms which resolves the HJ.</text>
</comment>
<evidence type="ECO:0000256" key="11">
    <source>
        <dbReference type="ARBA" id="ARBA00023204"/>
    </source>
</evidence>
<feature type="active site" evidence="13">
    <location>
        <position position="145"/>
    </location>
</feature>
<keyword evidence="9 13" id="KW-0238">DNA-binding</keyword>
<dbReference type="PATRIC" id="fig|1280514.3.peg.1286"/>
<dbReference type="GO" id="GO:0003677">
    <property type="term" value="F:DNA binding"/>
    <property type="evidence" value="ECO:0007669"/>
    <property type="project" value="UniProtKB-KW"/>
</dbReference>
<keyword evidence="7 13" id="KW-0378">Hydrolase</keyword>
<dbReference type="STRING" id="1280514.AXFE_09730"/>
<comment type="cofactor">
    <cofactor evidence="13">
        <name>Mg(2+)</name>
        <dbReference type="ChEBI" id="CHEBI:18420"/>
    </cofactor>
    <text evidence="13">Binds 2 Mg(2+) ion per subunit.</text>
</comment>
<sequence>MRVLGIDPGLSRCGYGVVQNNPASSIQPGVDMISGGVIVTDHKDILGHRLSVFHGDFVSLLDDFSPDVVAIERILFRKNAKTAFGVGQAVGLVHMCCYQRGVPVVEYSAAEVKLAVAGHGSASKYQVQRMIQLLANLDEMPNPPDVADALALGMCHLANVSGGGALVLS</sequence>
<keyword evidence="4 13" id="KW-0479">Metal-binding</keyword>
<comment type="caution">
    <text evidence="15">The sequence shown here is derived from an EMBL/GenBank/DDBJ whole genome shotgun (WGS) entry which is preliminary data.</text>
</comment>
<comment type="function">
    <text evidence="13">The RuvA-RuvB-RuvC complex processes Holliday junction (HJ) DNA during genetic recombination and DNA repair. Endonuclease that resolves HJ intermediates. Cleaves cruciform DNA by making single-stranded nicks across the HJ at symmetrical positions within the homologous arms, yielding a 5'-phosphate and a 3'-hydroxyl group; requires a central core of homology in the junction. The consensus cleavage sequence is 5'-(A/T)TT(C/G)-3'. Cleavage occurs on the 3'-side of the TT dinucleotide at the point of strand exchange. HJ branch migration catalyzed by RuvA-RuvB allows RuvC to scan DNA until it finds its consensus sequence, where it cleaves and resolves the cruciform DNA.</text>
</comment>
<keyword evidence="3 13" id="KW-0540">Nuclease</keyword>
<evidence type="ECO:0000256" key="6">
    <source>
        <dbReference type="ARBA" id="ARBA00022763"/>
    </source>
</evidence>
<dbReference type="SUPFAM" id="SSF53098">
    <property type="entry name" value="Ribonuclease H-like"/>
    <property type="match status" value="1"/>
</dbReference>
<evidence type="ECO:0000256" key="2">
    <source>
        <dbReference type="ARBA" id="ARBA00022490"/>
    </source>
</evidence>
<evidence type="ECO:0000256" key="12">
    <source>
        <dbReference type="ARBA" id="ARBA00029354"/>
    </source>
</evidence>
<evidence type="ECO:0000256" key="10">
    <source>
        <dbReference type="ARBA" id="ARBA00023172"/>
    </source>
</evidence>
<evidence type="ECO:0000256" key="9">
    <source>
        <dbReference type="ARBA" id="ARBA00023125"/>
    </source>
</evidence>
<dbReference type="Proteomes" id="UP000032360">
    <property type="component" value="Unassembled WGS sequence"/>
</dbReference>
<feature type="active site" evidence="13">
    <location>
        <position position="7"/>
    </location>
</feature>
<dbReference type="GO" id="GO:0008821">
    <property type="term" value="F:crossover junction DNA endonuclease activity"/>
    <property type="evidence" value="ECO:0007669"/>
    <property type="project" value="UniProtKB-UniRule"/>
</dbReference>
<evidence type="ECO:0000256" key="4">
    <source>
        <dbReference type="ARBA" id="ARBA00022723"/>
    </source>
</evidence>
<keyword evidence="2 13" id="KW-0963">Cytoplasm</keyword>
<dbReference type="NCBIfam" id="TIGR00228">
    <property type="entry name" value="ruvC"/>
    <property type="match status" value="1"/>
</dbReference>
<dbReference type="PANTHER" id="PTHR30194">
    <property type="entry name" value="CROSSOVER JUNCTION ENDODEOXYRIBONUCLEASE RUVC"/>
    <property type="match status" value="1"/>
</dbReference>
<keyword evidence="5 13" id="KW-0255">Endonuclease</keyword>
<gene>
    <name evidence="13 15" type="primary">ruvC</name>
    <name evidence="15" type="ORF">AXFE_09730</name>
</gene>
<keyword evidence="11 13" id="KW-0234">DNA repair</keyword>
<feature type="binding site" evidence="13">
    <location>
        <position position="145"/>
    </location>
    <ligand>
        <name>Mg(2+)</name>
        <dbReference type="ChEBI" id="CHEBI:18420"/>
        <label>1</label>
    </ligand>
</feature>
<keyword evidence="6 13" id="KW-0227">DNA damage</keyword>
<evidence type="ECO:0000256" key="3">
    <source>
        <dbReference type="ARBA" id="ARBA00022722"/>
    </source>
</evidence>
<comment type="similarity">
    <text evidence="1 13">Belongs to the RuvC family.</text>
</comment>